<dbReference type="PROSITE" id="PS51826">
    <property type="entry name" value="PSBD"/>
    <property type="match status" value="1"/>
</dbReference>
<feature type="compositionally biased region" description="Basic and acidic residues" evidence="4">
    <location>
        <begin position="126"/>
        <end position="143"/>
    </location>
</feature>
<dbReference type="AlphaFoldDB" id="A0A6A6WXW5"/>
<dbReference type="GO" id="GO:0004742">
    <property type="term" value="F:dihydrolipoyllysine-residue acetyltransferase activity"/>
    <property type="evidence" value="ECO:0007669"/>
    <property type="project" value="TreeGrafter"/>
</dbReference>
<keyword evidence="2" id="KW-0450">Lipoyl</keyword>
<dbReference type="Pfam" id="PF02817">
    <property type="entry name" value="E3_binding"/>
    <property type="match status" value="1"/>
</dbReference>
<dbReference type="SUPFAM" id="SSF51230">
    <property type="entry name" value="Single hybrid motif"/>
    <property type="match status" value="1"/>
</dbReference>
<dbReference type="PROSITE" id="PS00189">
    <property type="entry name" value="LIPOYL"/>
    <property type="match status" value="1"/>
</dbReference>
<keyword evidence="8" id="KW-1185">Reference proteome</keyword>
<dbReference type="Gene3D" id="2.40.50.100">
    <property type="match status" value="1"/>
</dbReference>
<dbReference type="InterPro" id="IPR011053">
    <property type="entry name" value="Single_hybrid_motif"/>
</dbReference>
<feature type="domain" description="Peripheral subunit-binding (PSBD)" evidence="6">
    <location>
        <begin position="183"/>
        <end position="223"/>
    </location>
</feature>
<gene>
    <name evidence="7" type="ORF">K505DRAFT_328846</name>
</gene>
<evidence type="ECO:0000256" key="3">
    <source>
        <dbReference type="ARBA" id="ARBA00022946"/>
    </source>
</evidence>
<dbReference type="InterPro" id="IPR004167">
    <property type="entry name" value="PSBD"/>
</dbReference>
<dbReference type="Gene3D" id="4.10.320.10">
    <property type="entry name" value="E3-binding domain"/>
    <property type="match status" value="1"/>
</dbReference>
<name>A0A6A6WXW5_9PLEO</name>
<dbReference type="PROSITE" id="PS50968">
    <property type="entry name" value="BIOTINYL_LIPOYL"/>
    <property type="match status" value="1"/>
</dbReference>
<evidence type="ECO:0000313" key="8">
    <source>
        <dbReference type="Proteomes" id="UP000799757"/>
    </source>
</evidence>
<dbReference type="FunFam" id="2.40.50.100:FF:000010">
    <property type="entry name" value="Acetyltransferase component of pyruvate dehydrogenase complex"/>
    <property type="match status" value="1"/>
</dbReference>
<dbReference type="InterPro" id="IPR000089">
    <property type="entry name" value="Biotin_lipoyl"/>
</dbReference>
<evidence type="ECO:0000259" key="6">
    <source>
        <dbReference type="PROSITE" id="PS51826"/>
    </source>
</evidence>
<feature type="compositionally biased region" description="Low complexity" evidence="4">
    <location>
        <begin position="155"/>
        <end position="179"/>
    </location>
</feature>
<dbReference type="InterPro" id="IPR036625">
    <property type="entry name" value="E3-bd_dom_sf"/>
</dbReference>
<dbReference type="InterPro" id="IPR045257">
    <property type="entry name" value="E2/Pdx1"/>
</dbReference>
<proteinExistence type="inferred from homology"/>
<evidence type="ECO:0000259" key="5">
    <source>
        <dbReference type="PROSITE" id="PS50968"/>
    </source>
</evidence>
<keyword evidence="3" id="KW-0809">Transit peptide</keyword>
<organism evidence="7 8">
    <name type="scientific">Melanomma pulvis-pyrius CBS 109.77</name>
    <dbReference type="NCBI Taxonomy" id="1314802"/>
    <lineage>
        <taxon>Eukaryota</taxon>
        <taxon>Fungi</taxon>
        <taxon>Dikarya</taxon>
        <taxon>Ascomycota</taxon>
        <taxon>Pezizomycotina</taxon>
        <taxon>Dothideomycetes</taxon>
        <taxon>Pleosporomycetidae</taxon>
        <taxon>Pleosporales</taxon>
        <taxon>Melanommataceae</taxon>
        <taxon>Melanomma</taxon>
    </lineage>
</organism>
<dbReference type="SUPFAM" id="SSF47005">
    <property type="entry name" value="Peripheral subunit-binding domain of 2-oxo acid dehydrogenase complex"/>
    <property type="match status" value="1"/>
</dbReference>
<dbReference type="OrthoDB" id="202158at2759"/>
<dbReference type="GO" id="GO:0006086">
    <property type="term" value="P:pyruvate decarboxylation to acetyl-CoA"/>
    <property type="evidence" value="ECO:0007669"/>
    <property type="project" value="InterPro"/>
</dbReference>
<dbReference type="PANTHER" id="PTHR23151">
    <property type="entry name" value="DIHYDROLIPOAMIDE ACETYL/SUCCINYL-TRANSFERASE-RELATED"/>
    <property type="match status" value="1"/>
</dbReference>
<dbReference type="InterPro" id="IPR003016">
    <property type="entry name" value="2-oxoA_DH_lipoyl-BS"/>
</dbReference>
<evidence type="ECO:0008006" key="9">
    <source>
        <dbReference type="Google" id="ProtNLM"/>
    </source>
</evidence>
<accession>A0A6A6WXW5</accession>
<reference evidence="7" key="1">
    <citation type="journal article" date="2020" name="Stud. Mycol.">
        <title>101 Dothideomycetes genomes: a test case for predicting lifestyles and emergence of pathogens.</title>
        <authorList>
            <person name="Haridas S."/>
            <person name="Albert R."/>
            <person name="Binder M."/>
            <person name="Bloem J."/>
            <person name="Labutti K."/>
            <person name="Salamov A."/>
            <person name="Andreopoulos B."/>
            <person name="Baker S."/>
            <person name="Barry K."/>
            <person name="Bills G."/>
            <person name="Bluhm B."/>
            <person name="Cannon C."/>
            <person name="Castanera R."/>
            <person name="Culley D."/>
            <person name="Daum C."/>
            <person name="Ezra D."/>
            <person name="Gonzalez J."/>
            <person name="Henrissat B."/>
            <person name="Kuo A."/>
            <person name="Liang C."/>
            <person name="Lipzen A."/>
            <person name="Lutzoni F."/>
            <person name="Magnuson J."/>
            <person name="Mondo S."/>
            <person name="Nolan M."/>
            <person name="Ohm R."/>
            <person name="Pangilinan J."/>
            <person name="Park H.-J."/>
            <person name="Ramirez L."/>
            <person name="Alfaro M."/>
            <person name="Sun H."/>
            <person name="Tritt A."/>
            <person name="Yoshinaga Y."/>
            <person name="Zwiers L.-H."/>
            <person name="Turgeon B."/>
            <person name="Goodwin S."/>
            <person name="Spatafora J."/>
            <person name="Crous P."/>
            <person name="Grigoriev I."/>
        </authorList>
    </citation>
    <scope>NUCLEOTIDE SEQUENCE</scope>
    <source>
        <strain evidence="7">CBS 109.77</strain>
    </source>
</reference>
<comment type="similarity">
    <text evidence="1">Belongs to the 2-oxoacid dehydrogenase family.</text>
</comment>
<protein>
    <recommendedName>
        <fullName evidence="9">Pyruvate dehydrogenase protein x component</fullName>
    </recommendedName>
</protein>
<dbReference type="Proteomes" id="UP000799757">
    <property type="component" value="Unassembled WGS sequence"/>
</dbReference>
<dbReference type="EMBL" id="MU002205">
    <property type="protein sequence ID" value="KAF2788567.1"/>
    <property type="molecule type" value="Genomic_DNA"/>
</dbReference>
<dbReference type="GO" id="GO:0045254">
    <property type="term" value="C:pyruvate dehydrogenase complex"/>
    <property type="evidence" value="ECO:0007669"/>
    <property type="project" value="InterPro"/>
</dbReference>
<dbReference type="Pfam" id="PF00364">
    <property type="entry name" value="Biotin_lipoyl"/>
    <property type="match status" value="1"/>
</dbReference>
<evidence type="ECO:0000256" key="4">
    <source>
        <dbReference type="SAM" id="MobiDB-lite"/>
    </source>
</evidence>
<sequence>MASIAAACRLSARSAAQQLRHHGARRAFHAAPVSRAAQNFNMPALSPTMTEGNIATWKVKEGDSFVAGDVLLEIETDKAQMDVEAQDDGIVAKIIEQDGAKAVQVGSRIAVTAEPGDDLSSLEIPPEDHPAQKKADGAKESAKQESSPAPKGEKASSPAAKADSPSGASTKSSGGKAQKQTYPLYPSVQHLLRENGLPKDEADKIPATGPNGRLLKGDVLSYLGRIEGSYAAESSQRIGKLSHLDLSNIKVAAPKKDVPSKEASAASEAPISDPDVEIALSVSLKAVIECQKRVQESIGVYLPVSTFIARAAELANEDLPRSKTSKPSADELFNAVLGLDKVAGKKYARGQFTPQITAMPLTTLRTKPSTAKKADIMDILAGKAPVARSRKTTAIGGAERATALLNVFSISVPKGDEKRGQVFLERVKSVLEAEPGRLVV</sequence>
<evidence type="ECO:0000256" key="1">
    <source>
        <dbReference type="ARBA" id="ARBA00007317"/>
    </source>
</evidence>
<dbReference type="PANTHER" id="PTHR23151:SF82">
    <property type="entry name" value="PYRUVATE DEHYDROGENASE COMPLEX PROTEIN X COMPONENT, MITOCHONDRIAL"/>
    <property type="match status" value="1"/>
</dbReference>
<feature type="domain" description="Lipoyl-binding" evidence="5">
    <location>
        <begin position="37"/>
        <end position="113"/>
    </location>
</feature>
<evidence type="ECO:0000256" key="2">
    <source>
        <dbReference type="ARBA" id="ARBA00022823"/>
    </source>
</evidence>
<evidence type="ECO:0000313" key="7">
    <source>
        <dbReference type="EMBL" id="KAF2788567.1"/>
    </source>
</evidence>
<dbReference type="CDD" id="cd06849">
    <property type="entry name" value="lipoyl_domain"/>
    <property type="match status" value="1"/>
</dbReference>
<feature type="region of interest" description="Disordered" evidence="4">
    <location>
        <begin position="114"/>
        <end position="182"/>
    </location>
</feature>